<accession>A0A8B7ZP03</accession>
<protein>
    <submittedName>
        <fullName evidence="2">Uncharacterized protein LOC110988171</fullName>
    </submittedName>
</protein>
<evidence type="ECO:0000313" key="2">
    <source>
        <dbReference type="RefSeq" id="XP_022107154.1"/>
    </source>
</evidence>
<dbReference type="RefSeq" id="XP_022107154.1">
    <property type="nucleotide sequence ID" value="XM_022251462.1"/>
</dbReference>
<dbReference type="PANTHER" id="PTHR46601">
    <property type="entry name" value="ULP_PROTEASE DOMAIN-CONTAINING PROTEIN"/>
    <property type="match status" value="1"/>
</dbReference>
<dbReference type="OMA" id="WMDFAEN"/>
<gene>
    <name evidence="2" type="primary">LOC110988171</name>
</gene>
<proteinExistence type="predicted"/>
<dbReference type="GeneID" id="110988171"/>
<name>A0A8B7ZP03_ACAPL</name>
<dbReference type="Proteomes" id="UP000694845">
    <property type="component" value="Unplaced"/>
</dbReference>
<reference evidence="2" key="1">
    <citation type="submission" date="2025-08" db="UniProtKB">
        <authorList>
            <consortium name="RefSeq"/>
        </authorList>
    </citation>
    <scope>IDENTIFICATION</scope>
</reference>
<dbReference type="AlphaFoldDB" id="A0A8B7ZP03"/>
<dbReference type="OrthoDB" id="10043418at2759"/>
<evidence type="ECO:0000313" key="1">
    <source>
        <dbReference type="Proteomes" id="UP000694845"/>
    </source>
</evidence>
<keyword evidence="1" id="KW-1185">Reference proteome</keyword>
<sequence>MSPELPNLMHTQYKKYQDLKNNLKSNEIIVHVDFSENYDNKQQHAIQSAYFGYQSFSLYTVCVYHVQNDKVKTQSYALVTETTEHSSTVVFGLNRYLLQMLKSKFEFDTVHFFSDGCSAQFRSKHSFMHFTKFDPSLKFYWNYFETSHGKGPVDGVGGTVKSVVYRKVMSKQVVIQNPKHFAEYANSVLKGIDVLFVGAEEMSVDESEEDSVVIPGTLKVRYVERIIQKGSVLLKFSTESPFGPPDFHIEPFRTMIYPNTPNKCTPNMDPGDQSKQTKDEIGTQPSVGQWYAVYFDDFSYWYIGMVIELNENSSMAKLDFLQQSGLDKNLFNRNKSDVSWVDVENIFYKLEAPYPLSFSRTSTLIMNDRDFREVKRIFAEKFSK</sequence>
<dbReference type="KEGG" id="aplc:110988171"/>
<organism evidence="1 2">
    <name type="scientific">Acanthaster planci</name>
    <name type="common">Crown-of-thorns starfish</name>
    <dbReference type="NCBI Taxonomy" id="133434"/>
    <lineage>
        <taxon>Eukaryota</taxon>
        <taxon>Metazoa</taxon>
        <taxon>Echinodermata</taxon>
        <taxon>Eleutherozoa</taxon>
        <taxon>Asterozoa</taxon>
        <taxon>Asteroidea</taxon>
        <taxon>Valvatacea</taxon>
        <taxon>Valvatida</taxon>
        <taxon>Acanthasteridae</taxon>
        <taxon>Acanthaster</taxon>
    </lineage>
</organism>
<dbReference type="PANTHER" id="PTHR46601:SF2">
    <property type="entry name" value="UBIQUITIN-LIKE PROTEASE FAMILY PROFILE DOMAIN-CONTAINING PROTEIN"/>
    <property type="match status" value="1"/>
</dbReference>